<proteinExistence type="predicted"/>
<dbReference type="OrthoDB" id="839053at2"/>
<dbReference type="SUPFAM" id="SSF88723">
    <property type="entry name" value="PIN domain-like"/>
    <property type="match status" value="1"/>
</dbReference>
<evidence type="ECO:0000313" key="3">
    <source>
        <dbReference type="Proteomes" id="UP000075583"/>
    </source>
</evidence>
<dbReference type="AlphaFoldDB" id="A0A150WZ44"/>
<organism evidence="2 3">
    <name type="scientific">Roseivirga ehrenbergii (strain DSM 102268 / JCM 13514 / KCTC 12282 / NCIMB 14502 / KMM 6017)</name>
    <dbReference type="NCBI Taxonomy" id="279360"/>
    <lineage>
        <taxon>Bacteria</taxon>
        <taxon>Pseudomonadati</taxon>
        <taxon>Bacteroidota</taxon>
        <taxon>Cytophagia</taxon>
        <taxon>Cytophagales</taxon>
        <taxon>Roseivirgaceae</taxon>
        <taxon>Roseivirga</taxon>
    </lineage>
</organism>
<dbReference type="RefSeq" id="WP_062593795.1">
    <property type="nucleotide sequence ID" value="NZ_LQZQ01000050.1"/>
</dbReference>
<protein>
    <recommendedName>
        <fullName evidence="1">PIN domain-containing protein</fullName>
    </recommendedName>
</protein>
<name>A0A150WZ44_ROSEK</name>
<comment type="caution">
    <text evidence="2">The sequence shown here is derived from an EMBL/GenBank/DDBJ whole genome shotgun (WGS) entry which is preliminary data.</text>
</comment>
<evidence type="ECO:0000259" key="1">
    <source>
        <dbReference type="Pfam" id="PF01850"/>
    </source>
</evidence>
<dbReference type="EMBL" id="LQZQ01000050">
    <property type="protein sequence ID" value="KYG71760.1"/>
    <property type="molecule type" value="Genomic_DNA"/>
</dbReference>
<accession>A0A150WZ44</accession>
<feature type="domain" description="PIN" evidence="1">
    <location>
        <begin position="18"/>
        <end position="165"/>
    </location>
</feature>
<gene>
    <name evidence="2" type="ORF">MB14_10620</name>
</gene>
<dbReference type="InterPro" id="IPR029060">
    <property type="entry name" value="PIN-like_dom_sf"/>
</dbReference>
<dbReference type="STRING" id="279360.MB14_10620"/>
<dbReference type="InterPro" id="IPR002716">
    <property type="entry name" value="PIN_dom"/>
</dbReference>
<evidence type="ECO:0000313" key="2">
    <source>
        <dbReference type="EMBL" id="KYG71760.1"/>
    </source>
</evidence>
<reference evidence="2" key="1">
    <citation type="submission" date="2016-01" db="EMBL/GenBank/DDBJ databases">
        <title>Genome sequencing of Roseivirga ehrenbergii KMM 6017.</title>
        <authorList>
            <person name="Selvaratnam C."/>
            <person name="Thevarajoo S."/>
            <person name="Goh K.M."/>
            <person name="Ee R."/>
            <person name="Chan K.-G."/>
            <person name="Chong C.S."/>
        </authorList>
    </citation>
    <scope>NUCLEOTIDE SEQUENCE [LARGE SCALE GENOMIC DNA]</scope>
    <source>
        <strain evidence="2">KMM 6017</strain>
    </source>
</reference>
<dbReference type="Gene3D" id="3.40.50.1010">
    <property type="entry name" value="5'-nuclease"/>
    <property type="match status" value="1"/>
</dbReference>
<keyword evidence="3" id="KW-1185">Reference proteome</keyword>
<sequence length="181" mass="21168">MKIELIKKFKPKASQVFFFDSNIWLYLLYPQGNLMAQSYIKTYSEFSDKILRNHCSVVTNIIQISEIINVVIKQEYNIYNRKGGELNFKNFRDSKEGKTSLIKAKTLIDQLIRITQIQSETLTDSEIRLIVNQCDCADFNDVYFAKFCEKQNAILVTHDFDFKALNHISITTLSANQKYFH</sequence>
<dbReference type="Proteomes" id="UP000075583">
    <property type="component" value="Unassembled WGS sequence"/>
</dbReference>
<dbReference type="Pfam" id="PF01850">
    <property type="entry name" value="PIN"/>
    <property type="match status" value="1"/>
</dbReference>